<evidence type="ECO:0008006" key="3">
    <source>
        <dbReference type="Google" id="ProtNLM"/>
    </source>
</evidence>
<dbReference type="GO" id="GO:0005794">
    <property type="term" value="C:Golgi apparatus"/>
    <property type="evidence" value="ECO:0007669"/>
    <property type="project" value="TreeGrafter"/>
</dbReference>
<dbReference type="InterPro" id="IPR008551">
    <property type="entry name" value="TANGO2"/>
</dbReference>
<dbReference type="GO" id="GO:0007030">
    <property type="term" value="P:Golgi organization"/>
    <property type="evidence" value="ECO:0007669"/>
    <property type="project" value="TreeGrafter"/>
</dbReference>
<dbReference type="OrthoDB" id="191601at2759"/>
<reference evidence="1" key="1">
    <citation type="submission" date="2022-10" db="EMBL/GenBank/DDBJ databases">
        <title>Tapping the CABI collections for fungal endophytes: first genome assemblies for Collariella, Neodidymelliopsis, Ascochyta clinopodiicola, Didymella pomorum, Didymosphaeria variabile, Neocosmospora piperis and Neocucurbitaria cava.</title>
        <authorList>
            <person name="Hill R."/>
        </authorList>
    </citation>
    <scope>NUCLEOTIDE SEQUENCE</scope>
    <source>
        <strain evidence="1">IMI 356815</strain>
    </source>
</reference>
<accession>A0A9W8XHU5</accession>
<dbReference type="GeneID" id="80912084"/>
<protein>
    <recommendedName>
        <fullName evidence="3">DUF833-domain-containing protein</fullName>
    </recommendedName>
</protein>
<sequence>MNGTNRLSRSHETRTRSSVAIGNRRAELTAKMEYLHRPTQEADFWPAPAAQVLGGYDLHRPAHGTWLGITRQGRIAVLTNYREENEALVQGARSRGLIPNAWLKSDPKAQESTEQFEKRMIEEDGVKGVGGFSLLYGFAQDVVKGTGKGLGIISNRTPDVHGVIHLASQPGETHALSNAAYGDRTWPKVVNGEKWTNEAIAKSSESGETREQLVERLLDVLSADTMPKQKENEEWDMYMNQLRHTIFVPSIGRDDLEELKMPAHEIGDTVKQKAAHATDGVYGTQKNIIILVDKQGKVFFFERTLYDRDAKPIEKGKGDRRFEFEIEGW</sequence>
<proteinExistence type="predicted"/>
<comment type="caution">
    <text evidence="1">The sequence shown here is derived from an EMBL/GenBank/DDBJ whole genome shotgun (WGS) entry which is preliminary data.</text>
</comment>
<dbReference type="Pfam" id="PF05742">
    <property type="entry name" value="TANGO2"/>
    <property type="match status" value="1"/>
</dbReference>
<dbReference type="RefSeq" id="XP_056068864.1">
    <property type="nucleotide sequence ID" value="XM_056217308.1"/>
</dbReference>
<dbReference type="EMBL" id="JAPEUX010000006">
    <property type="protein sequence ID" value="KAJ4349934.1"/>
    <property type="molecule type" value="Genomic_DNA"/>
</dbReference>
<evidence type="ECO:0000313" key="2">
    <source>
        <dbReference type="Proteomes" id="UP001140513"/>
    </source>
</evidence>
<dbReference type="GO" id="GO:0009306">
    <property type="term" value="P:protein secretion"/>
    <property type="evidence" value="ECO:0007669"/>
    <property type="project" value="TreeGrafter"/>
</dbReference>
<keyword evidence="2" id="KW-1185">Reference proteome</keyword>
<dbReference type="PANTHER" id="PTHR17985:SF8">
    <property type="entry name" value="TRANSPORT AND GOLGI ORGANIZATION PROTEIN 2 HOMOLOG"/>
    <property type="match status" value="1"/>
</dbReference>
<organism evidence="1 2">
    <name type="scientific">Didymosphaeria variabile</name>
    <dbReference type="NCBI Taxonomy" id="1932322"/>
    <lineage>
        <taxon>Eukaryota</taxon>
        <taxon>Fungi</taxon>
        <taxon>Dikarya</taxon>
        <taxon>Ascomycota</taxon>
        <taxon>Pezizomycotina</taxon>
        <taxon>Dothideomycetes</taxon>
        <taxon>Pleosporomycetidae</taxon>
        <taxon>Pleosporales</taxon>
        <taxon>Massarineae</taxon>
        <taxon>Didymosphaeriaceae</taxon>
        <taxon>Didymosphaeria</taxon>
    </lineage>
</organism>
<evidence type="ECO:0000313" key="1">
    <source>
        <dbReference type="EMBL" id="KAJ4349934.1"/>
    </source>
</evidence>
<dbReference type="Proteomes" id="UP001140513">
    <property type="component" value="Unassembled WGS sequence"/>
</dbReference>
<dbReference type="PANTHER" id="PTHR17985">
    <property type="entry name" value="SER/THR-RICH PROTEIN T10 IN DGCR REGION"/>
    <property type="match status" value="1"/>
</dbReference>
<name>A0A9W8XHU5_9PLEO</name>
<gene>
    <name evidence="1" type="ORF">N0V89_008554</name>
</gene>
<dbReference type="AlphaFoldDB" id="A0A9W8XHU5"/>